<proteinExistence type="predicted"/>
<dbReference type="InterPro" id="IPR027417">
    <property type="entry name" value="P-loop_NTPase"/>
</dbReference>
<feature type="region of interest" description="Disordered" evidence="2">
    <location>
        <begin position="593"/>
        <end position="632"/>
    </location>
</feature>
<dbReference type="InterPro" id="IPR003395">
    <property type="entry name" value="RecF/RecN/SMC_N"/>
</dbReference>
<organism evidence="4 5">
    <name type="scientific">Candidatus Uhrbacteria bacterium CG_4_9_14_3_um_filter_41_35</name>
    <dbReference type="NCBI Taxonomy" id="1975034"/>
    <lineage>
        <taxon>Bacteria</taxon>
        <taxon>Candidatus Uhriibacteriota</taxon>
    </lineage>
</organism>
<evidence type="ECO:0000259" key="3">
    <source>
        <dbReference type="Pfam" id="PF02463"/>
    </source>
</evidence>
<evidence type="ECO:0000313" key="4">
    <source>
        <dbReference type="EMBL" id="PJA47079.1"/>
    </source>
</evidence>
<reference evidence="5" key="1">
    <citation type="submission" date="2017-09" db="EMBL/GenBank/DDBJ databases">
        <title>Depth-based differentiation of microbial function through sediment-hosted aquifers and enrichment of novel symbionts in the deep terrestrial subsurface.</title>
        <authorList>
            <person name="Probst A.J."/>
            <person name="Ladd B."/>
            <person name="Jarett J.K."/>
            <person name="Geller-Mcgrath D.E."/>
            <person name="Sieber C.M.K."/>
            <person name="Emerson J.B."/>
            <person name="Anantharaman K."/>
            <person name="Thomas B.C."/>
            <person name="Malmstrom R."/>
            <person name="Stieglmeier M."/>
            <person name="Klingl A."/>
            <person name="Woyke T."/>
            <person name="Ryan C.M."/>
            <person name="Banfield J.F."/>
        </authorList>
    </citation>
    <scope>NUCLEOTIDE SEQUENCE [LARGE SCALE GENOMIC DNA]</scope>
</reference>
<name>A0A2M7XGU9_9BACT</name>
<feature type="coiled-coil region" evidence="1">
    <location>
        <begin position="434"/>
        <end position="461"/>
    </location>
</feature>
<dbReference type="AlphaFoldDB" id="A0A2M7XGU9"/>
<evidence type="ECO:0000256" key="2">
    <source>
        <dbReference type="SAM" id="MobiDB-lite"/>
    </source>
</evidence>
<dbReference type="Proteomes" id="UP000231263">
    <property type="component" value="Unassembled WGS sequence"/>
</dbReference>
<dbReference type="Pfam" id="PF02463">
    <property type="entry name" value="SMC_N"/>
    <property type="match status" value="1"/>
</dbReference>
<dbReference type="PANTHER" id="PTHR43977">
    <property type="entry name" value="STRUCTURAL MAINTENANCE OF CHROMOSOMES PROTEIN 3"/>
    <property type="match status" value="1"/>
</dbReference>
<evidence type="ECO:0000313" key="5">
    <source>
        <dbReference type="Proteomes" id="UP000231263"/>
    </source>
</evidence>
<dbReference type="SUPFAM" id="SSF52540">
    <property type="entry name" value="P-loop containing nucleoside triphosphate hydrolases"/>
    <property type="match status" value="1"/>
</dbReference>
<feature type="coiled-coil region" evidence="1">
    <location>
        <begin position="534"/>
        <end position="561"/>
    </location>
</feature>
<dbReference type="EMBL" id="PFWT01000002">
    <property type="protein sequence ID" value="PJA47079.1"/>
    <property type="molecule type" value="Genomic_DNA"/>
</dbReference>
<accession>A0A2M7XGU9</accession>
<feature type="domain" description="RecF/RecN/SMC N-terminal" evidence="3">
    <location>
        <begin position="7"/>
        <end position="747"/>
    </location>
</feature>
<protein>
    <recommendedName>
        <fullName evidence="3">RecF/RecN/SMC N-terminal domain-containing protein</fullName>
    </recommendedName>
</protein>
<feature type="compositionally biased region" description="Basic and acidic residues" evidence="2">
    <location>
        <begin position="593"/>
        <end position="627"/>
    </location>
</feature>
<evidence type="ECO:0000256" key="1">
    <source>
        <dbReference type="SAM" id="Coils"/>
    </source>
</evidence>
<dbReference type="Gene3D" id="3.40.50.300">
    <property type="entry name" value="P-loop containing nucleotide triphosphate hydrolases"/>
    <property type="match status" value="2"/>
</dbReference>
<feature type="coiled-coil region" evidence="1">
    <location>
        <begin position="205"/>
        <end position="300"/>
    </location>
</feature>
<comment type="caution">
    <text evidence="4">The sequence shown here is derived from an EMBL/GenBank/DDBJ whole genome shotgun (WGS) entry which is preliminary data.</text>
</comment>
<keyword evidence="1" id="KW-0175">Coiled coil</keyword>
<gene>
    <name evidence="4" type="ORF">CO173_00240</name>
</gene>
<sequence>MLMSMHLSRLEIQGFKTFAKKTIVDFRGPTKNANALTVVVGPNGSGKSNIADAIRWCLGEQSMKQLRGKKAEDIIFSGSKGKTRSGYAEVIMTLDNSKKTLKIDFSEVNITRRLYRDGETEYLLNGKATRLADVQLLLAEAGIGQRTYTVVAQGMIDHVLTSSPEERKVFFDDATGVRGLQIKRHHSMNKLKNATKNLIEVELILAEIEPRLRILKKQISRLEKREKFEEELKELQEKYYSTQWWDLQNQLTQVKHRLDIVEAQVKEKQADLKAGDDKLMAMEENSKKDAEEDRTGLKNAQAGYKVAQQTLANARHSKFEAERNLELAKVSARSIWAPLPLSSIIKSLDEIISLDPSLGIAKFISFVKKLKDQLTKPNPEDFKPDPKMLEALKVADEHIKLAEMAVKKAEKLIDAESKSSSEVNTELFAVQRKLRGIQHELHRIEQNKNQIQIESARIETRIEGLVTEMLEEIPQTRNAIMAENKAIPDLYPNQTRADILRIKHQLELIGGIDEETIKEHEDTELRFNFLSGQLKDLREAIRGTEKIVDELDERIQKQSEKAFKTINTEFQKYFRILFGGGSCSLIKLRASENSDDPSHVSLDRSMEEMAESEVRANNDDGSDRKDEDESAEDVLVRFKKRRETVSGVDIQATPPGKKLKSLSLLSGGERALTSIALLSAIMATNPSPFVVLDEVDAALDEANTVRFANILDELRKLTQFVVISHNRATMERADLLYGVTMGDDGISNLLSVSMTDLEDVGSARR</sequence>